<reference evidence="2 3" key="1">
    <citation type="submission" date="2023-01" db="EMBL/GenBank/DDBJ databases">
        <title>Analysis of 21 Apiospora genomes using comparative genomics revels a genus with tremendous synthesis potential of carbohydrate active enzymes and secondary metabolites.</title>
        <authorList>
            <person name="Sorensen T."/>
        </authorList>
    </citation>
    <scope>NUCLEOTIDE SEQUENCE [LARGE SCALE GENOMIC DNA]</scope>
    <source>
        <strain evidence="2 3">CBS 83171</strain>
    </source>
</reference>
<evidence type="ECO:0000313" key="3">
    <source>
        <dbReference type="Proteomes" id="UP001446871"/>
    </source>
</evidence>
<keyword evidence="3" id="KW-1185">Reference proteome</keyword>
<feature type="region of interest" description="Disordered" evidence="1">
    <location>
        <begin position="212"/>
        <end position="239"/>
    </location>
</feature>
<dbReference type="EMBL" id="JAQQWM010000004">
    <property type="protein sequence ID" value="KAK8067807.1"/>
    <property type="molecule type" value="Genomic_DNA"/>
</dbReference>
<feature type="compositionally biased region" description="Basic residues" evidence="1">
    <location>
        <begin position="227"/>
        <end position="239"/>
    </location>
</feature>
<name>A0ABR1VA83_9PEZI</name>
<accession>A0ABR1VA83</accession>
<comment type="caution">
    <text evidence="2">The sequence shown here is derived from an EMBL/GenBank/DDBJ whole genome shotgun (WGS) entry which is preliminary data.</text>
</comment>
<feature type="compositionally biased region" description="Basic and acidic residues" evidence="1">
    <location>
        <begin position="212"/>
        <end position="226"/>
    </location>
</feature>
<proteinExistence type="predicted"/>
<evidence type="ECO:0000256" key="1">
    <source>
        <dbReference type="SAM" id="MobiDB-lite"/>
    </source>
</evidence>
<evidence type="ECO:0000313" key="2">
    <source>
        <dbReference type="EMBL" id="KAK8067807.1"/>
    </source>
</evidence>
<organism evidence="2 3">
    <name type="scientific">Apiospora saccharicola</name>
    <dbReference type="NCBI Taxonomy" id="335842"/>
    <lineage>
        <taxon>Eukaryota</taxon>
        <taxon>Fungi</taxon>
        <taxon>Dikarya</taxon>
        <taxon>Ascomycota</taxon>
        <taxon>Pezizomycotina</taxon>
        <taxon>Sordariomycetes</taxon>
        <taxon>Xylariomycetidae</taxon>
        <taxon>Amphisphaeriales</taxon>
        <taxon>Apiosporaceae</taxon>
        <taxon>Apiospora</taxon>
    </lineage>
</organism>
<dbReference type="Proteomes" id="UP001446871">
    <property type="component" value="Unassembled WGS sequence"/>
</dbReference>
<gene>
    <name evidence="2" type="ORF">PG996_006919</name>
</gene>
<sequence length="380" mass="43106">MPNYRVSPLPRTKLGTLNSETVESDWDDFYEVKHRLNDVEQEHLIAYESYIGTILGDQFQLGAIIREDEWDKRVYEVHPLMSPHWRLEATAFCLAGLPRKLQQSRKRQLGRLKEQSLCQIDQAGMKFLIHEPRYQAGSSNSARSRAPEFVLDPFQFPKLKLLNNFVNPTVTTGDSWARVAAQGRQPTISNDRPEEMSVLEFLDLVSEWGTAEKPHAPLEDSNEQTRKKARRKRRHGKSKMLLRQIPTHNQTAPHVSQIPSISAQKETKKEFYGPNEDIPCALEGLTASADQMMESRLILLSWLATAAGVDGTAQNLSLLRLEAQTKVAKSSLTLGTSFFKNTVSKLDKLADRYLNTLETVMEGEKSESKVARRSKESSQV</sequence>
<protein>
    <submittedName>
        <fullName evidence="2">Uncharacterized protein</fullName>
    </submittedName>
</protein>